<name>A0A7M5VH66_9CNID</name>
<keyword evidence="7" id="KW-1185">Reference proteome</keyword>
<accession>A0A7M5VH66</accession>
<dbReference type="PROSITE" id="PS51914">
    <property type="entry name" value="MRH"/>
    <property type="match status" value="1"/>
</dbReference>
<dbReference type="InterPro" id="IPR036607">
    <property type="entry name" value="PRKCSH"/>
</dbReference>
<feature type="compositionally biased region" description="Polar residues" evidence="3">
    <location>
        <begin position="332"/>
        <end position="348"/>
    </location>
</feature>
<dbReference type="InterPro" id="IPR009011">
    <property type="entry name" value="Man6P_isomerase_rcpt-bd_dom_sf"/>
</dbReference>
<dbReference type="OrthoDB" id="28322at2759"/>
<reference evidence="6" key="1">
    <citation type="submission" date="2021-01" db="UniProtKB">
        <authorList>
            <consortium name="EnsemblMetazoa"/>
        </authorList>
    </citation>
    <scope>IDENTIFICATION</scope>
</reference>
<evidence type="ECO:0000313" key="6">
    <source>
        <dbReference type="EnsemblMetazoa" id="CLYHEMP012654.1"/>
    </source>
</evidence>
<dbReference type="InterPro" id="IPR044865">
    <property type="entry name" value="MRH_dom"/>
</dbReference>
<dbReference type="SUPFAM" id="SSF50911">
    <property type="entry name" value="Mannose 6-phosphate receptor domain"/>
    <property type="match status" value="1"/>
</dbReference>
<dbReference type="Proteomes" id="UP000594262">
    <property type="component" value="Unplaced"/>
</dbReference>
<dbReference type="GeneID" id="136815221"/>
<feature type="domain" description="MRH" evidence="5">
    <location>
        <begin position="71"/>
        <end position="174"/>
    </location>
</feature>
<dbReference type="Pfam" id="PF13015">
    <property type="entry name" value="PRKCSH_1"/>
    <property type="match status" value="1"/>
</dbReference>
<evidence type="ECO:0000259" key="5">
    <source>
        <dbReference type="PROSITE" id="PS51914"/>
    </source>
</evidence>
<dbReference type="PANTHER" id="PTHR12630">
    <property type="entry name" value="N-LINKED OLIGOSACCHARIDE PROCESSING"/>
    <property type="match status" value="1"/>
</dbReference>
<evidence type="ECO:0000256" key="3">
    <source>
        <dbReference type="SAM" id="MobiDB-lite"/>
    </source>
</evidence>
<proteinExistence type="predicted"/>
<dbReference type="EnsemblMetazoa" id="CLYHEMT012654.1">
    <property type="protein sequence ID" value="CLYHEMP012654.1"/>
    <property type="gene ID" value="CLYHEMG012654"/>
</dbReference>
<evidence type="ECO:0000313" key="7">
    <source>
        <dbReference type="Proteomes" id="UP000594262"/>
    </source>
</evidence>
<dbReference type="InterPro" id="IPR039794">
    <property type="entry name" value="Gtb1-like"/>
</dbReference>
<keyword evidence="2" id="KW-1015">Disulfide bond</keyword>
<dbReference type="RefSeq" id="XP_066927768.1">
    <property type="nucleotide sequence ID" value="XM_067071667.1"/>
</dbReference>
<protein>
    <recommendedName>
        <fullName evidence="5">MRH domain-containing protein</fullName>
    </recommendedName>
</protein>
<dbReference type="Gene3D" id="2.70.130.10">
    <property type="entry name" value="Mannose-6-phosphate receptor binding domain"/>
    <property type="match status" value="1"/>
</dbReference>
<dbReference type="AlphaFoldDB" id="A0A7M5VH66"/>
<feature type="chain" id="PRO_5029596033" description="MRH domain-containing protein" evidence="4">
    <location>
        <begin position="22"/>
        <end position="406"/>
    </location>
</feature>
<feature type="compositionally biased region" description="Basic and acidic residues" evidence="3">
    <location>
        <begin position="391"/>
        <end position="406"/>
    </location>
</feature>
<keyword evidence="1 4" id="KW-0732">Signal</keyword>
<feature type="signal peptide" evidence="4">
    <location>
        <begin position="1"/>
        <end position="21"/>
    </location>
</feature>
<evidence type="ECO:0000256" key="2">
    <source>
        <dbReference type="ARBA" id="ARBA00023157"/>
    </source>
</evidence>
<organism evidence="6 7">
    <name type="scientific">Clytia hemisphaerica</name>
    <dbReference type="NCBI Taxonomy" id="252671"/>
    <lineage>
        <taxon>Eukaryota</taxon>
        <taxon>Metazoa</taxon>
        <taxon>Cnidaria</taxon>
        <taxon>Hydrozoa</taxon>
        <taxon>Hydroidolina</taxon>
        <taxon>Leptothecata</taxon>
        <taxon>Obeliida</taxon>
        <taxon>Clytiidae</taxon>
        <taxon>Clytia</taxon>
    </lineage>
</organism>
<dbReference type="PANTHER" id="PTHR12630:SF6">
    <property type="entry name" value="N-ACETYLGLUCOSAMINE-1-PHOSPHOTRANSFERASE SUBUNIT GAMMA"/>
    <property type="match status" value="1"/>
</dbReference>
<dbReference type="GO" id="GO:0005794">
    <property type="term" value="C:Golgi apparatus"/>
    <property type="evidence" value="ECO:0007669"/>
    <property type="project" value="TreeGrafter"/>
</dbReference>
<evidence type="ECO:0000256" key="4">
    <source>
        <dbReference type="SAM" id="SignalP"/>
    </source>
</evidence>
<feature type="compositionally biased region" description="Basic and acidic residues" evidence="3">
    <location>
        <begin position="310"/>
        <end position="329"/>
    </location>
</feature>
<feature type="region of interest" description="Disordered" evidence="3">
    <location>
        <begin position="305"/>
        <end position="406"/>
    </location>
</feature>
<sequence>MSLTEMIFVGILCSFLSLTKSGKVKVVDAPFSFNNPIGSNPGTQNQEKKLILRFNPEKPSGPPFLIEKLNGKCFDLMHNNYKYQFCPFHNITQREQTYRWNSYHGVLGVWKHWTIEKSLFTQMEMHHGDICHGTQERQVFVVLQCGEENKILSVTEPETCKYKLIFKTPYACPKDVFHVLPVLSKTSRQKWSKIENDFKNGLLTKIGYDKRINAILSEEGLIINDRKILQQQTTVPSILTDDKRPALPNSYVQTGSGKNVTARDITNSFISRHQCVQAFENLYAEVSDLRNQLKLYQELDKNTNSTQDLTNKDFKSTRAEKYKRGELGEKGLQNNKQNGRISNKIDLTNTEDEKGVNSQEQSKTKEETIENPATLHSKQRGDDGLIDEDDNPLRHLQDRIHEKEEV</sequence>
<evidence type="ECO:0000256" key="1">
    <source>
        <dbReference type="ARBA" id="ARBA00022729"/>
    </source>
</evidence>